<dbReference type="Gene3D" id="1.10.486.10">
    <property type="entry name" value="PCRA, domain 4"/>
    <property type="match status" value="1"/>
</dbReference>
<dbReference type="PANTHER" id="PTHR11070">
    <property type="entry name" value="UVRD / RECB / PCRA DNA HELICASE FAMILY MEMBER"/>
    <property type="match status" value="1"/>
</dbReference>
<dbReference type="GO" id="GO:0003677">
    <property type="term" value="F:DNA binding"/>
    <property type="evidence" value="ECO:0007669"/>
    <property type="project" value="UniProtKB-KW"/>
</dbReference>
<dbReference type="Gene3D" id="3.40.50.300">
    <property type="entry name" value="P-loop containing nucleotide triphosphate hydrolases"/>
    <property type="match status" value="4"/>
</dbReference>
<proteinExistence type="predicted"/>
<organism evidence="18 19">
    <name type="scientific">Pseudomonas mandelii JR-1</name>
    <dbReference type="NCBI Taxonomy" id="1147786"/>
    <lineage>
        <taxon>Bacteria</taxon>
        <taxon>Pseudomonadati</taxon>
        <taxon>Pseudomonadota</taxon>
        <taxon>Gammaproteobacteria</taxon>
        <taxon>Pseudomonadales</taxon>
        <taxon>Pseudomonadaceae</taxon>
        <taxon>Pseudomonas</taxon>
    </lineage>
</organism>
<evidence type="ECO:0000256" key="14">
    <source>
        <dbReference type="ARBA" id="ARBA00048988"/>
    </source>
</evidence>
<keyword evidence="8" id="KW-0238">DNA-binding</keyword>
<dbReference type="GO" id="GO:0005524">
    <property type="term" value="F:ATP binding"/>
    <property type="evidence" value="ECO:0007669"/>
    <property type="project" value="UniProtKB-UniRule"/>
</dbReference>
<evidence type="ECO:0000256" key="12">
    <source>
        <dbReference type="ARBA" id="ARBA00034808"/>
    </source>
</evidence>
<protein>
    <recommendedName>
        <fullName evidence="12">DNA 3'-5' helicase</fullName>
        <ecNumber evidence="12">5.6.2.4</ecNumber>
    </recommendedName>
    <alternativeName>
        <fullName evidence="13">DNA 3'-5' helicase II</fullName>
    </alternativeName>
</protein>
<dbReference type="InterPro" id="IPR011604">
    <property type="entry name" value="PDDEXK-like_dom_sf"/>
</dbReference>
<dbReference type="Gene3D" id="3.90.320.10">
    <property type="match status" value="1"/>
</dbReference>
<dbReference type="InterPro" id="IPR014017">
    <property type="entry name" value="DNA_helicase_UvrD-like_C"/>
</dbReference>
<dbReference type="AlphaFoldDB" id="A0A024EBS7"/>
<keyword evidence="7 15" id="KW-0067">ATP-binding</keyword>
<keyword evidence="3" id="KW-0227">DNA damage</keyword>
<evidence type="ECO:0000256" key="7">
    <source>
        <dbReference type="ARBA" id="ARBA00022840"/>
    </source>
</evidence>
<dbReference type="EC" id="5.6.2.4" evidence="12"/>
<keyword evidence="5 15" id="KW-0347">Helicase</keyword>
<keyword evidence="10" id="KW-0413">Isomerase</keyword>
<evidence type="ECO:0000256" key="1">
    <source>
        <dbReference type="ARBA" id="ARBA00022722"/>
    </source>
</evidence>
<dbReference type="EMBL" id="CP005960">
    <property type="protein sequence ID" value="AHZ69773.1"/>
    <property type="molecule type" value="Genomic_DNA"/>
</dbReference>
<evidence type="ECO:0000256" key="13">
    <source>
        <dbReference type="ARBA" id="ARBA00034923"/>
    </source>
</evidence>
<dbReference type="KEGG" id="pman:OU5_2694"/>
<reference evidence="18 19" key="1">
    <citation type="journal article" date="2012" name="J. Bacteriol.">
        <title>Genome sequence of cold-adapted Pseudomonas mandelii strain JR-1.</title>
        <authorList>
            <person name="Jang S.H."/>
            <person name="Kim J."/>
            <person name="Kim J."/>
            <person name="Hong S."/>
            <person name="Lee C."/>
        </authorList>
    </citation>
    <scope>NUCLEOTIDE SEQUENCE [LARGE SCALE GENOMIC DNA]</scope>
    <source>
        <strain evidence="18 19">JR-1</strain>
    </source>
</reference>
<dbReference type="PROSITE" id="PS51198">
    <property type="entry name" value="UVRD_HELICASE_ATP_BIND"/>
    <property type="match status" value="1"/>
</dbReference>
<dbReference type="GO" id="GO:0004527">
    <property type="term" value="F:exonuclease activity"/>
    <property type="evidence" value="ECO:0007669"/>
    <property type="project" value="UniProtKB-KW"/>
</dbReference>
<evidence type="ECO:0000256" key="15">
    <source>
        <dbReference type="PROSITE-ProRule" id="PRU00560"/>
    </source>
</evidence>
<comment type="catalytic activity">
    <reaction evidence="14">
        <text>ATP + H2O = ADP + phosphate + H(+)</text>
        <dbReference type="Rhea" id="RHEA:13065"/>
        <dbReference type="ChEBI" id="CHEBI:15377"/>
        <dbReference type="ChEBI" id="CHEBI:15378"/>
        <dbReference type="ChEBI" id="CHEBI:30616"/>
        <dbReference type="ChEBI" id="CHEBI:43474"/>
        <dbReference type="ChEBI" id="CHEBI:456216"/>
        <dbReference type="EC" id="5.6.2.4"/>
    </reaction>
</comment>
<evidence type="ECO:0000256" key="10">
    <source>
        <dbReference type="ARBA" id="ARBA00023235"/>
    </source>
</evidence>
<dbReference type="HOGENOM" id="CLU_001114_1_2_6"/>
<evidence type="ECO:0000313" key="18">
    <source>
        <dbReference type="EMBL" id="AHZ69773.1"/>
    </source>
</evidence>
<dbReference type="GO" id="GO:0000725">
    <property type="term" value="P:recombinational repair"/>
    <property type="evidence" value="ECO:0007669"/>
    <property type="project" value="TreeGrafter"/>
</dbReference>
<evidence type="ECO:0000256" key="4">
    <source>
        <dbReference type="ARBA" id="ARBA00022801"/>
    </source>
</evidence>
<dbReference type="InterPro" id="IPR027417">
    <property type="entry name" value="P-loop_NTPase"/>
</dbReference>
<evidence type="ECO:0000256" key="3">
    <source>
        <dbReference type="ARBA" id="ARBA00022763"/>
    </source>
</evidence>
<name>A0A024EBS7_9PSED</name>
<dbReference type="InterPro" id="IPR038726">
    <property type="entry name" value="PDDEXK_AddAB-type"/>
</dbReference>
<keyword evidence="2 15" id="KW-0547">Nucleotide-binding</keyword>
<dbReference type="SUPFAM" id="SSF52980">
    <property type="entry name" value="Restriction endonuclease-like"/>
    <property type="match status" value="1"/>
</dbReference>
<dbReference type="Pfam" id="PF12705">
    <property type="entry name" value="PDDEXK_1"/>
    <property type="match status" value="1"/>
</dbReference>
<evidence type="ECO:0000256" key="6">
    <source>
        <dbReference type="ARBA" id="ARBA00022839"/>
    </source>
</evidence>
<dbReference type="Pfam" id="PF00580">
    <property type="entry name" value="UvrD-helicase"/>
    <property type="match status" value="1"/>
</dbReference>
<sequence>MQTTAHITFISAGAGSGKTHRLTEILHQELLDQQVQPSGVIATTFTRKAAAELRERVRSHLLKQGQINLATAMGQARIGTVNSICGQLLERFAFEAGMPPEQRVLEENQAALLLNKAVDRVLDGERLDNLLAVARRLGLEDTYQQGDFANTNWRDELRKLLNQLRTNDIDLELSRGFATQNADDMLKHFPKPTKTDLSGELLHSIPEVLALLQAANSDKKNTEGYIALLTRFQYELQHDNARWSDWAKLAKEAPEAKLKPLVTTLSETIGRYAEHPDLHRDIRAYLEQVFGLAIDVLKVYEHSKREFGVLDFADQEHALLKLLDNPAVAQVLEDELDLIMVDEFQDTSPMQLAIFLKLSRFAKKVYWVGDIKQAIYGFRGSDCALMQAILKALPDMGGKKEVLPHSWRSRTELVELANDVFNKAFANSLETKDVELIPTRTDQLPGPAFANWVLDGKNAELQVNALAEGIGQLLASRYQVFDKTCQEARAVRLGDITVLCYSHSNVAKVTAALATLGIPCSTAQPGLLATAEATLALACLRRLNDPADTLATAQIISLTETEGPESWVAERLRYLNAGHPKAQWRELSLGEYSQHPLVAAVAQLRTDLPVLTPVEALQRLIAECDLPTRVSVWSTSTALAQKRLANLDALIDLAQQYEDLCRNGLGAASISGLLLWLDEIANAKNDALATPALDAVQVMTHHASKGLEWPVVILMDLARDISDRLWSVSAQSNSAFDPHKPLHDRFIRYWPWPLGKQKTVPLSETFEQTAIGLACRAEAVEEAKRLLYVSMTRARDLLVIARSSRKITGEWLDTVQAPWLMTPPGLSTLKLPNGKELRADCQTLTASDSPVPVAVIEQNLHWFAPVQVIQSRLPLGFQPSNGGARASTAGRNTCRIGTRIAFQGSPEMSALGTAIHASLCLSFTDPNCPLTLDEVQDLLQSHAVHEHVNASQVIAQQLALHAWIESHWPAAKAMAEYPVQQLLRSGQVLNGRIDLLLDTKDGWVLIDHKSNPAPEAQWRRLAEEHAGQLDAYAQAIEAASGRPVIAAWLFLPVAAGAIQVF</sequence>
<dbReference type="RefSeq" id="WP_010463625.1">
    <property type="nucleotide sequence ID" value="NZ_CP005960.1"/>
</dbReference>
<dbReference type="OrthoDB" id="9810135at2"/>
<evidence type="ECO:0000256" key="5">
    <source>
        <dbReference type="ARBA" id="ARBA00022806"/>
    </source>
</evidence>
<evidence type="ECO:0000256" key="8">
    <source>
        <dbReference type="ARBA" id="ARBA00023125"/>
    </source>
</evidence>
<keyword evidence="1" id="KW-0540">Nuclease</keyword>
<dbReference type="InterPro" id="IPR011335">
    <property type="entry name" value="Restrct_endonuc-II-like"/>
</dbReference>
<dbReference type="PANTHER" id="PTHR11070:SF2">
    <property type="entry name" value="ATP-DEPENDENT DNA HELICASE SRS2"/>
    <property type="match status" value="1"/>
</dbReference>
<comment type="catalytic activity">
    <reaction evidence="11">
        <text>Couples ATP hydrolysis with the unwinding of duplex DNA by translocating in the 3'-5' direction.</text>
        <dbReference type="EC" id="5.6.2.4"/>
    </reaction>
</comment>
<dbReference type="PROSITE" id="PS51217">
    <property type="entry name" value="UVRD_HELICASE_CTER"/>
    <property type="match status" value="1"/>
</dbReference>
<keyword evidence="4 15" id="KW-0378">Hydrolase</keyword>
<keyword evidence="6" id="KW-0269">Exonuclease</keyword>
<dbReference type="Pfam" id="PF13361">
    <property type="entry name" value="UvrD_C"/>
    <property type="match status" value="1"/>
</dbReference>
<dbReference type="GO" id="GO:0005829">
    <property type="term" value="C:cytosol"/>
    <property type="evidence" value="ECO:0007669"/>
    <property type="project" value="TreeGrafter"/>
</dbReference>
<dbReference type="Proteomes" id="UP000026913">
    <property type="component" value="Chromosome"/>
</dbReference>
<evidence type="ECO:0000256" key="9">
    <source>
        <dbReference type="ARBA" id="ARBA00023204"/>
    </source>
</evidence>
<feature type="domain" description="UvrD-like helicase ATP-binding" evidence="16">
    <location>
        <begin position="1"/>
        <end position="410"/>
    </location>
</feature>
<feature type="binding site" evidence="15">
    <location>
        <begin position="12"/>
        <end position="19"/>
    </location>
    <ligand>
        <name>ATP</name>
        <dbReference type="ChEBI" id="CHEBI:30616"/>
    </ligand>
</feature>
<feature type="domain" description="UvrD-like helicase C-terminal" evidence="17">
    <location>
        <begin position="415"/>
        <end position="706"/>
    </location>
</feature>
<evidence type="ECO:0000313" key="19">
    <source>
        <dbReference type="Proteomes" id="UP000026913"/>
    </source>
</evidence>
<dbReference type="GO" id="GO:0043138">
    <property type="term" value="F:3'-5' DNA helicase activity"/>
    <property type="evidence" value="ECO:0007669"/>
    <property type="project" value="UniProtKB-EC"/>
</dbReference>
<accession>A0A024EBS7</accession>
<gene>
    <name evidence="18" type="ORF">OU5_2694</name>
</gene>
<evidence type="ECO:0000259" key="17">
    <source>
        <dbReference type="PROSITE" id="PS51217"/>
    </source>
</evidence>
<evidence type="ECO:0000256" key="11">
    <source>
        <dbReference type="ARBA" id="ARBA00034617"/>
    </source>
</evidence>
<dbReference type="InterPro" id="IPR014016">
    <property type="entry name" value="UvrD-like_ATP-bd"/>
</dbReference>
<dbReference type="InterPro" id="IPR000212">
    <property type="entry name" value="DNA_helicase_UvrD/REP"/>
</dbReference>
<evidence type="ECO:0000259" key="16">
    <source>
        <dbReference type="PROSITE" id="PS51198"/>
    </source>
</evidence>
<dbReference type="SUPFAM" id="SSF52540">
    <property type="entry name" value="P-loop containing nucleoside triphosphate hydrolases"/>
    <property type="match status" value="1"/>
</dbReference>
<evidence type="ECO:0000256" key="2">
    <source>
        <dbReference type="ARBA" id="ARBA00022741"/>
    </source>
</evidence>
<keyword evidence="9" id="KW-0234">DNA repair</keyword>